<feature type="chain" id="PRO_5046414413" description="DUF1793-domain-containing protein" evidence="3">
    <location>
        <begin position="28"/>
        <end position="897"/>
    </location>
</feature>
<dbReference type="PANTHER" id="PTHR31987">
    <property type="entry name" value="GLUTAMINASE A-RELATED"/>
    <property type="match status" value="1"/>
</dbReference>
<evidence type="ECO:0000313" key="6">
    <source>
        <dbReference type="EMBL" id="CAL1707201.1"/>
    </source>
</evidence>
<dbReference type="InterPro" id="IPR033433">
    <property type="entry name" value="GtaA_N"/>
</dbReference>
<accession>A0ABP1DH77</accession>
<evidence type="ECO:0000256" key="3">
    <source>
        <dbReference type="SAM" id="SignalP"/>
    </source>
</evidence>
<feature type="region of interest" description="Disordered" evidence="1">
    <location>
        <begin position="813"/>
        <end position="870"/>
    </location>
</feature>
<keyword evidence="2" id="KW-1133">Transmembrane helix</keyword>
<feature type="compositionally biased region" description="Polar residues" evidence="1">
    <location>
        <begin position="851"/>
        <end position="866"/>
    </location>
</feature>
<evidence type="ECO:0008006" key="8">
    <source>
        <dbReference type="Google" id="ProtNLM"/>
    </source>
</evidence>
<keyword evidence="7" id="KW-1185">Reference proteome</keyword>
<feature type="transmembrane region" description="Helical" evidence="2">
    <location>
        <begin position="730"/>
        <end position="751"/>
    </location>
</feature>
<keyword evidence="2" id="KW-0812">Transmembrane</keyword>
<reference evidence="7" key="1">
    <citation type="submission" date="2024-04" db="EMBL/GenBank/DDBJ databases">
        <authorList>
            <person name="Shaw F."/>
            <person name="Minotto A."/>
        </authorList>
    </citation>
    <scope>NUCLEOTIDE SEQUENCE [LARGE SCALE GENOMIC DNA]</scope>
</reference>
<dbReference type="Pfam" id="PF16335">
    <property type="entry name" value="GtaA_6_Hairpin"/>
    <property type="match status" value="1"/>
</dbReference>
<evidence type="ECO:0000259" key="4">
    <source>
        <dbReference type="Pfam" id="PF16335"/>
    </source>
</evidence>
<feature type="region of interest" description="Disordered" evidence="1">
    <location>
        <begin position="776"/>
        <end position="795"/>
    </location>
</feature>
<dbReference type="PANTHER" id="PTHR31987:SF14">
    <property type="entry name" value="PUTATIVE (AFU_ORTHOLOGUE AFUA_6G09910)-RELATED"/>
    <property type="match status" value="1"/>
</dbReference>
<feature type="compositionally biased region" description="Polar residues" evidence="1">
    <location>
        <begin position="820"/>
        <end position="835"/>
    </location>
</feature>
<dbReference type="InterPro" id="IPR032514">
    <property type="entry name" value="GtaA_central"/>
</dbReference>
<feature type="domain" description="Glutaminase A N-terminal" evidence="5">
    <location>
        <begin position="107"/>
        <end position="338"/>
    </location>
</feature>
<proteinExistence type="predicted"/>
<sequence>MLGVLLTMTDRQWLLFTMLLVVPFTSSQSTDPSVPAIIPLAVRSPYLNIWTNGSKPGFSWPVFWNTDITAWEGMIRIDDKNYQWLGVSGLFASYTPANFTKAKITPTQTILTYQAGPAELMVTFLSPIEPTDPIKQSIPFSYLALDINFTDNVQHNVQVYCDMTGEWLTPNTADMITWASVSTGTSSFHQVQLQANQSFIEGRQDRANDVTMILATQSDQQVSIRVAHDVDARGQFPQDGSVSGTSIVPPAQMGNPYPVFAITKDLGNITQTSSPMVWAIGAYRNPSISFVTSTGDTQDRAPLFVSSYSTISDVVDAFIVDHPKAKARADVLDERIATAGSNISAPFQALTALAARQAIGATELTISKGSDGQWNTSDTKMFMKDIGNSGRVNPVENIFAAFPFFLFINSTYAGQLLSPLLEFQDTSNTAQPFAARDIGQNYPKAVGNNVKHQQGVEYSGNMLIMSLAHARASGDGTLISRHYRLLRSWADYLVDSSICPPDVTTIDQEQQSNSTNLAIKGIIGIKAMAEISSALNQTADATYYSQFASTFASEWHAVALSTDGSHILPSYGSATTSWAQMYNLFADRLLGTNLVDNNIYASQTQYYQTLISNSFQSGLPLDNTTDIANAAWTLFTAATVTDTAVRDSLIAPVWTHAVTSPHPLSVRFKVDSTDVPPTSGAASPAMGAMFAPLALNLPNLAIVAPPIPPAPRSSGSPADSSSKHRSAGPIAGGVISGLALVAFSIIGVLFWRKRRDKGNMDIETFPSKPMEVYTSLTLGSNDHSSPQDQTTQTSLPMIMSSKAREAMARMVQNHPAHDPSPNTSLASGSRSTPASSREPPTVASGSGSGPRGNTSRSRSANLSNTEVVGLRVEVENLKRVMQRLQVERVESPPSYAA</sequence>
<evidence type="ECO:0000256" key="1">
    <source>
        <dbReference type="SAM" id="MobiDB-lite"/>
    </source>
</evidence>
<evidence type="ECO:0000313" key="7">
    <source>
        <dbReference type="Proteomes" id="UP001497453"/>
    </source>
</evidence>
<evidence type="ECO:0000259" key="5">
    <source>
        <dbReference type="Pfam" id="PF17168"/>
    </source>
</evidence>
<evidence type="ECO:0000256" key="2">
    <source>
        <dbReference type="SAM" id="Phobius"/>
    </source>
</evidence>
<feature type="signal peptide" evidence="3">
    <location>
        <begin position="1"/>
        <end position="27"/>
    </location>
</feature>
<feature type="domain" description="Glutaminase A central" evidence="4">
    <location>
        <begin position="347"/>
        <end position="692"/>
    </location>
</feature>
<keyword evidence="3" id="KW-0732">Signal</keyword>
<organism evidence="6 7">
    <name type="scientific">Somion occarium</name>
    <dbReference type="NCBI Taxonomy" id="3059160"/>
    <lineage>
        <taxon>Eukaryota</taxon>
        <taxon>Fungi</taxon>
        <taxon>Dikarya</taxon>
        <taxon>Basidiomycota</taxon>
        <taxon>Agaricomycotina</taxon>
        <taxon>Agaricomycetes</taxon>
        <taxon>Polyporales</taxon>
        <taxon>Cerrenaceae</taxon>
        <taxon>Somion</taxon>
    </lineage>
</organism>
<name>A0ABP1DH77_9APHY</name>
<dbReference type="Proteomes" id="UP001497453">
    <property type="component" value="Chromosome 4"/>
</dbReference>
<dbReference type="InterPro" id="IPR052743">
    <property type="entry name" value="Glutaminase_GtaA"/>
</dbReference>
<feature type="region of interest" description="Disordered" evidence="1">
    <location>
        <begin position="708"/>
        <end position="727"/>
    </location>
</feature>
<dbReference type="EMBL" id="OZ037947">
    <property type="protein sequence ID" value="CAL1707201.1"/>
    <property type="molecule type" value="Genomic_DNA"/>
</dbReference>
<keyword evidence="2" id="KW-0472">Membrane</keyword>
<protein>
    <recommendedName>
        <fullName evidence="8">DUF1793-domain-containing protein</fullName>
    </recommendedName>
</protein>
<dbReference type="Pfam" id="PF17168">
    <property type="entry name" value="DUF5127"/>
    <property type="match status" value="1"/>
</dbReference>
<gene>
    <name evidence="6" type="ORF">GFSPODELE1_LOCUS6248</name>
</gene>